<dbReference type="Pfam" id="PF01476">
    <property type="entry name" value="LysM"/>
    <property type="match status" value="1"/>
</dbReference>
<dbReference type="RefSeq" id="WP_120810384.1">
    <property type="nucleotide sequence ID" value="NZ_RBID01000013.1"/>
</dbReference>
<feature type="region of interest" description="Disordered" evidence="1">
    <location>
        <begin position="146"/>
        <end position="194"/>
    </location>
</feature>
<comment type="caution">
    <text evidence="3">The sequence shown here is derived from an EMBL/GenBank/DDBJ whole genome shotgun (WGS) entry which is preliminary data.</text>
</comment>
<feature type="compositionally biased region" description="Low complexity" evidence="1">
    <location>
        <begin position="170"/>
        <end position="187"/>
    </location>
</feature>
<evidence type="ECO:0000256" key="1">
    <source>
        <dbReference type="SAM" id="MobiDB-lite"/>
    </source>
</evidence>
<dbReference type="CDD" id="cd00118">
    <property type="entry name" value="LysM"/>
    <property type="match status" value="1"/>
</dbReference>
<dbReference type="SMART" id="SM00257">
    <property type="entry name" value="LysM"/>
    <property type="match status" value="1"/>
</dbReference>
<proteinExistence type="predicted"/>
<name>A0A495BHQ0_VOGIN</name>
<evidence type="ECO:0000313" key="3">
    <source>
        <dbReference type="EMBL" id="RKQ60318.1"/>
    </source>
</evidence>
<evidence type="ECO:0000313" key="4">
    <source>
        <dbReference type="Proteomes" id="UP000279384"/>
    </source>
</evidence>
<dbReference type="Proteomes" id="UP000279384">
    <property type="component" value="Unassembled WGS sequence"/>
</dbReference>
<accession>A0A495BHQ0</accession>
<dbReference type="PROSITE" id="PS51782">
    <property type="entry name" value="LYSM"/>
    <property type="match status" value="1"/>
</dbReference>
<organism evidence="3 4">
    <name type="scientific">Vogesella indigofera</name>
    <name type="common">Pseudomonas indigofera</name>
    <dbReference type="NCBI Taxonomy" id="45465"/>
    <lineage>
        <taxon>Bacteria</taxon>
        <taxon>Pseudomonadati</taxon>
        <taxon>Pseudomonadota</taxon>
        <taxon>Betaproteobacteria</taxon>
        <taxon>Neisseriales</taxon>
        <taxon>Chromobacteriaceae</taxon>
        <taxon>Vogesella</taxon>
    </lineage>
</organism>
<reference evidence="3 4" key="1">
    <citation type="submission" date="2018-10" db="EMBL/GenBank/DDBJ databases">
        <title>Genomic Encyclopedia of Type Strains, Phase IV (KMG-IV): sequencing the most valuable type-strain genomes for metagenomic binning, comparative biology and taxonomic classification.</title>
        <authorList>
            <person name="Goeker M."/>
        </authorList>
    </citation>
    <scope>NUCLEOTIDE SEQUENCE [LARGE SCALE GENOMIC DNA]</scope>
    <source>
        <strain evidence="3 4">DSM 3303</strain>
    </source>
</reference>
<dbReference type="InterPro" id="IPR024408">
    <property type="entry name" value="Muramidase"/>
</dbReference>
<dbReference type="AlphaFoldDB" id="A0A495BHQ0"/>
<protein>
    <submittedName>
        <fullName evidence="3">LysM domain-containing protein</fullName>
    </submittedName>
</protein>
<sequence length="461" mass="51180">MTQTASEIYIVEKGDTLSQIAKTSGVPLHRLIKLNNLKNPSLLRVGQPIYLSERVAFSVKALFLDALRYPIENLAYQLVIDGKAHHGKTGKNGLSDEKVSASAKSTVEVLIKDVVGNWQKVGATVSGYGEKLITLVSPYVSFKDRLESHPPSAPTTPTSQSKPPAPPSTKPALPSKPQGSPVPNNPVVKKKSKKGKGGESVIEIGIDLPAELLKYMQAYEDKPITADDWKELAEKLECEINVLKAIAKVESGGRSAFWVINDTAEHKVHAPKIMFERHYFHNLTCANGPLPNTKKKRRHGKGVAGCKSPHDDHPDICWRTGYRKAKQLNSSDAAMHDGHVDRADIRDNRQDYLRLINAYRLNSEAALKSASWGKFQVMGANYSACGEGTVFTFVKKMCRNELGQTGLLAGFIKKNPELWKAVKEKNWHLIAYNYNGPNYKSDTDYDVKMKEAYEYYCKNAV</sequence>
<dbReference type="SUPFAM" id="SSF54106">
    <property type="entry name" value="LysM domain"/>
    <property type="match status" value="1"/>
</dbReference>
<dbReference type="Gene3D" id="3.10.350.10">
    <property type="entry name" value="LysM domain"/>
    <property type="match status" value="1"/>
</dbReference>
<dbReference type="InterPro" id="IPR036779">
    <property type="entry name" value="LysM_dom_sf"/>
</dbReference>
<dbReference type="EMBL" id="RBID01000013">
    <property type="protein sequence ID" value="RKQ60318.1"/>
    <property type="molecule type" value="Genomic_DNA"/>
</dbReference>
<dbReference type="InterPro" id="IPR018392">
    <property type="entry name" value="LysM"/>
</dbReference>
<feature type="domain" description="LysM" evidence="2">
    <location>
        <begin position="7"/>
        <end position="51"/>
    </location>
</feature>
<dbReference type="Pfam" id="PF11860">
    <property type="entry name" value="Muramidase"/>
    <property type="match status" value="1"/>
</dbReference>
<gene>
    <name evidence="3" type="ORF">C8E02_1662</name>
</gene>
<evidence type="ECO:0000259" key="2">
    <source>
        <dbReference type="PROSITE" id="PS51782"/>
    </source>
</evidence>